<name>A0A0H5RF06_9EUKA</name>
<dbReference type="EMBL" id="HACM01011685">
    <property type="protein sequence ID" value="CRZ12127.1"/>
    <property type="molecule type" value="Transcribed_RNA"/>
</dbReference>
<proteinExistence type="predicted"/>
<evidence type="ECO:0000313" key="1">
    <source>
        <dbReference type="EMBL" id="CRZ12127.1"/>
    </source>
</evidence>
<protein>
    <submittedName>
        <fullName evidence="1">Uncharacterized protein</fullName>
    </submittedName>
</protein>
<dbReference type="AlphaFoldDB" id="A0A0H5RF06"/>
<feature type="non-terminal residue" evidence="1">
    <location>
        <position position="120"/>
    </location>
</feature>
<sequence>RIENGWNHVLVYFGPSVVRLRQKNKKPMDVSSVKKWLGTTLYKQGNDVCGRVVGLGVDGDDFFGPEDVQEPIKVFMSFVHSVLRLKDEKLPVVTASLFYYESRPSLPKFWKTSEGQSSGS</sequence>
<organism evidence="1">
    <name type="scientific">Spongospora subterranea</name>
    <dbReference type="NCBI Taxonomy" id="70186"/>
    <lineage>
        <taxon>Eukaryota</taxon>
        <taxon>Sar</taxon>
        <taxon>Rhizaria</taxon>
        <taxon>Endomyxa</taxon>
        <taxon>Phytomyxea</taxon>
        <taxon>Plasmodiophorida</taxon>
        <taxon>Plasmodiophoridae</taxon>
        <taxon>Spongospora</taxon>
    </lineage>
</organism>
<accession>A0A0H5RF06</accession>
<reference evidence="1" key="1">
    <citation type="submission" date="2015-04" db="EMBL/GenBank/DDBJ databases">
        <title>The genome sequence of the plant pathogenic Rhizarian Plasmodiophora brassicae reveals insights in its biotrophic life cycle and the origin of chitin synthesis.</title>
        <authorList>
            <person name="Schwelm A."/>
            <person name="Fogelqvist J."/>
            <person name="Knaust A."/>
            <person name="Julke S."/>
            <person name="Lilja T."/>
            <person name="Dhandapani V."/>
            <person name="Bonilla-Rosso G."/>
            <person name="Karlsson M."/>
            <person name="Shevchenko A."/>
            <person name="Choi S.R."/>
            <person name="Kim H.G."/>
            <person name="Park J.Y."/>
            <person name="Lim Y.P."/>
            <person name="Ludwig-Muller J."/>
            <person name="Dixelius C."/>
        </authorList>
    </citation>
    <scope>NUCLEOTIDE SEQUENCE</scope>
    <source>
        <tissue evidence="1">Potato root galls</tissue>
    </source>
</reference>
<feature type="non-terminal residue" evidence="1">
    <location>
        <position position="1"/>
    </location>
</feature>